<feature type="domain" description="Radical SAM core" evidence="4">
    <location>
        <begin position="31"/>
        <end position="262"/>
    </location>
</feature>
<reference evidence="5 6" key="1">
    <citation type="submission" date="2023-09" db="EMBL/GenBank/DDBJ databases">
        <title>Pyrofollis japonicus gen. nov. sp. nov., a novel member of the family Pyrodictiaceae isolated from the Iheya North hydrothermal field.</title>
        <authorList>
            <person name="Miyazaki U."/>
            <person name="Sanari M."/>
            <person name="Tame A."/>
            <person name="Kitajima M."/>
            <person name="Okamoto A."/>
            <person name="Sawayama S."/>
            <person name="Miyazaki J."/>
            <person name="Takai K."/>
            <person name="Nakagawa S."/>
        </authorList>
    </citation>
    <scope>NUCLEOTIDE SEQUENCE [LARGE SCALE GENOMIC DNA]</scope>
    <source>
        <strain evidence="5 6">AV2</strain>
    </source>
</reference>
<dbReference type="CDD" id="cd01335">
    <property type="entry name" value="Radical_SAM"/>
    <property type="match status" value="1"/>
</dbReference>
<dbReference type="InterPro" id="IPR058240">
    <property type="entry name" value="rSAM_sf"/>
</dbReference>
<protein>
    <submittedName>
        <fullName evidence="5">Radical SAM protein</fullName>
    </submittedName>
</protein>
<gene>
    <name evidence="5" type="ORF">PABY_09430</name>
</gene>
<dbReference type="EMBL" id="AP028907">
    <property type="protein sequence ID" value="BES81376.1"/>
    <property type="molecule type" value="Genomic_DNA"/>
</dbReference>
<dbReference type="GeneID" id="89288962"/>
<dbReference type="Proteomes" id="UP001341135">
    <property type="component" value="Chromosome"/>
</dbReference>
<keyword evidence="1" id="KW-0479">Metal-binding</keyword>
<dbReference type="InterPro" id="IPR040086">
    <property type="entry name" value="MJ0683-like"/>
</dbReference>
<dbReference type="SFLD" id="SFLDS00029">
    <property type="entry name" value="Radical_SAM"/>
    <property type="match status" value="1"/>
</dbReference>
<evidence type="ECO:0000256" key="1">
    <source>
        <dbReference type="ARBA" id="ARBA00022723"/>
    </source>
</evidence>
<dbReference type="RefSeq" id="WP_338252409.1">
    <property type="nucleotide sequence ID" value="NZ_AP028907.1"/>
</dbReference>
<dbReference type="InterPro" id="IPR007197">
    <property type="entry name" value="rSAM"/>
</dbReference>
<keyword evidence="2" id="KW-0408">Iron</keyword>
<evidence type="ECO:0000313" key="6">
    <source>
        <dbReference type="Proteomes" id="UP001341135"/>
    </source>
</evidence>
<evidence type="ECO:0000256" key="3">
    <source>
        <dbReference type="ARBA" id="ARBA00023014"/>
    </source>
</evidence>
<proteinExistence type="predicted"/>
<dbReference type="PANTHER" id="PTHR43432">
    <property type="entry name" value="SLR0285 PROTEIN"/>
    <property type="match status" value="1"/>
</dbReference>
<dbReference type="SFLD" id="SFLDG01084">
    <property type="entry name" value="Uncharacterised_Radical_SAM_Su"/>
    <property type="match status" value="1"/>
</dbReference>
<evidence type="ECO:0000256" key="2">
    <source>
        <dbReference type="ARBA" id="ARBA00023004"/>
    </source>
</evidence>
<dbReference type="PANTHER" id="PTHR43432:SF3">
    <property type="entry name" value="SLR0285 PROTEIN"/>
    <property type="match status" value="1"/>
</dbReference>
<evidence type="ECO:0000259" key="4">
    <source>
        <dbReference type="PROSITE" id="PS51918"/>
    </source>
</evidence>
<dbReference type="Pfam" id="PF04055">
    <property type="entry name" value="Radical_SAM"/>
    <property type="match status" value="1"/>
</dbReference>
<sequence>MRSSKPGKKPQPSIPRGTLIGVFDPWRSSLCTCPLKYSLNPYTGCSHFCLYCYATSYIGLRKSTPKKDYRERLLRDINKIDPRYHIDISTSSDPYPPEEEQHRITRWTLEQLLPRGFRVLIVTKGALVARDADILSKGNAAVTMTITTMDRTLAAKLEPGAPSPRDRVKALEKLNEAGVPIGLRLDPVFPMLTDDEHSIREVLEAAAAAGVRFVVTSVYKARPDNLRRVLSAFPELEEEYNKIYRARGERISGYWYPELGLRIRILEKVRAIALRLGLEFATCREGLQHLNTAPSCDGSHLIPTRIAQKGYQRQLDAWLRS</sequence>
<name>A0ABN6ZM77_9CREN</name>
<evidence type="ECO:0000313" key="5">
    <source>
        <dbReference type="EMBL" id="BES81376.1"/>
    </source>
</evidence>
<dbReference type="SUPFAM" id="SSF102114">
    <property type="entry name" value="Radical SAM enzymes"/>
    <property type="match status" value="1"/>
</dbReference>
<keyword evidence="3" id="KW-0411">Iron-sulfur</keyword>
<organism evidence="5 6">
    <name type="scientific">Pyrodictium abyssi</name>
    <dbReference type="NCBI Taxonomy" id="54256"/>
    <lineage>
        <taxon>Archaea</taxon>
        <taxon>Thermoproteota</taxon>
        <taxon>Thermoprotei</taxon>
        <taxon>Desulfurococcales</taxon>
        <taxon>Pyrodictiaceae</taxon>
        <taxon>Pyrodictium</taxon>
    </lineage>
</organism>
<dbReference type="SMART" id="SM00729">
    <property type="entry name" value="Elp3"/>
    <property type="match status" value="1"/>
</dbReference>
<accession>A0ABN6ZM77</accession>
<dbReference type="PROSITE" id="PS51918">
    <property type="entry name" value="RADICAL_SAM"/>
    <property type="match status" value="1"/>
</dbReference>
<dbReference type="InterPro" id="IPR006638">
    <property type="entry name" value="Elp3/MiaA/NifB-like_rSAM"/>
</dbReference>
<dbReference type="Gene3D" id="3.80.30.30">
    <property type="match status" value="1"/>
</dbReference>
<keyword evidence="6" id="KW-1185">Reference proteome</keyword>